<keyword evidence="2" id="KW-1185">Reference proteome</keyword>
<evidence type="ECO:0000313" key="1">
    <source>
        <dbReference type="EMBL" id="GBP42465.1"/>
    </source>
</evidence>
<evidence type="ECO:0000313" key="2">
    <source>
        <dbReference type="Proteomes" id="UP000299102"/>
    </source>
</evidence>
<dbReference type="Proteomes" id="UP000299102">
    <property type="component" value="Unassembled WGS sequence"/>
</dbReference>
<dbReference type="Pfam" id="PF07294">
    <property type="entry name" value="Fibroin_P25"/>
    <property type="match status" value="1"/>
</dbReference>
<name>A0A4C1VXB0_EUMVA</name>
<organism evidence="1 2">
    <name type="scientific">Eumeta variegata</name>
    <name type="common">Bagworm moth</name>
    <name type="synonym">Eumeta japonica</name>
    <dbReference type="NCBI Taxonomy" id="151549"/>
    <lineage>
        <taxon>Eukaryota</taxon>
        <taxon>Metazoa</taxon>
        <taxon>Ecdysozoa</taxon>
        <taxon>Arthropoda</taxon>
        <taxon>Hexapoda</taxon>
        <taxon>Insecta</taxon>
        <taxon>Pterygota</taxon>
        <taxon>Neoptera</taxon>
        <taxon>Endopterygota</taxon>
        <taxon>Lepidoptera</taxon>
        <taxon>Glossata</taxon>
        <taxon>Ditrysia</taxon>
        <taxon>Tineoidea</taxon>
        <taxon>Psychidae</taxon>
        <taxon>Oiketicinae</taxon>
        <taxon>Eumeta</taxon>
    </lineage>
</organism>
<reference evidence="1 2" key="1">
    <citation type="journal article" date="2019" name="Commun. Biol.">
        <title>The bagworm genome reveals a unique fibroin gene that provides high tensile strength.</title>
        <authorList>
            <person name="Kono N."/>
            <person name="Nakamura H."/>
            <person name="Ohtoshi R."/>
            <person name="Tomita M."/>
            <person name="Numata K."/>
            <person name="Arakawa K."/>
        </authorList>
    </citation>
    <scope>NUCLEOTIDE SEQUENCE [LARGE SCALE GENOMIC DNA]</scope>
</reference>
<dbReference type="GO" id="GO:0005198">
    <property type="term" value="F:structural molecule activity"/>
    <property type="evidence" value="ECO:0007669"/>
    <property type="project" value="InterPro"/>
</dbReference>
<dbReference type="GO" id="GO:0005576">
    <property type="term" value="C:extracellular region"/>
    <property type="evidence" value="ECO:0007669"/>
    <property type="project" value="InterPro"/>
</dbReference>
<dbReference type="InterPro" id="IPR009911">
    <property type="entry name" value="Fibroin_P25"/>
</dbReference>
<dbReference type="EMBL" id="BGZK01000419">
    <property type="protein sequence ID" value="GBP42465.1"/>
    <property type="molecule type" value="Genomic_DNA"/>
</dbReference>
<accession>A0A4C1VXB0</accession>
<proteinExistence type="predicted"/>
<comment type="caution">
    <text evidence="1">The sequence shown here is derived from an EMBL/GenBank/DDBJ whole genome shotgun (WGS) entry which is preliminary data.</text>
</comment>
<gene>
    <name evidence="1" type="ORF">EVAR_29268_1</name>
</gene>
<dbReference type="AlphaFoldDB" id="A0A4C1VXB0"/>
<protein>
    <submittedName>
        <fullName evidence="1">Uncharacterized protein</fullName>
    </submittedName>
</protein>
<dbReference type="OrthoDB" id="7446189at2759"/>
<sequence length="395" mass="44490">MSWKISVKEEGQRTRKPAEYFSNEILREIAKPLTELVNEITKKSKNIDVHVKYGRLVMQLALVKTGNKTEKKYKVNNTTLKLMEKRKNLLVISFRKENIEVITELISSDRVDCIGPTYGSELKNKYENKKTFSPAQGTVALQTGLTDEGRGENGDLFGRFGCRTGAHVGQLCGYWISVWLEPYTNIKGMKNKELEVELFMDSANIDILCVTELLFRNDPHIVRPCPHLEVDCIRHQFLASGLCSSPVGKVPDPIRLPYRDVYLPNVNGSIFMEDMLLRGMNGDIVEFYINQKTDRAVLAFRLIDFQIETKRAHMTYLPPAREPVTAVTAITEKGGTGLITVVFEGTQPLNLRHSLAHSVLEVLPKITIGTEPLAVKEMTVLGVTQVFSGVQPVHE</sequence>